<evidence type="ECO:0000313" key="2">
    <source>
        <dbReference type="Proteomes" id="UP000094197"/>
    </source>
</evidence>
<keyword evidence="2" id="KW-1185">Reference proteome</keyword>
<accession>A0A1D7V2Z2</accession>
<name>A0A1D7V2Z2_9LEPT</name>
<evidence type="ECO:0000313" key="1">
    <source>
        <dbReference type="EMBL" id="AOP36197.1"/>
    </source>
</evidence>
<dbReference type="EMBL" id="CP015218">
    <property type="protein sequence ID" value="AOP36197.1"/>
    <property type="molecule type" value="Genomic_DNA"/>
</dbReference>
<sequence length="116" mass="13883">MAKRRVCFRKKEARTFSFSAQNNFFNNGSKQNHREDLSLLSNLEKENRRNYDSTTVKVRAPHPRWVEEVGWWENLRKFSLSQKFSFVKKNSLILPLSELRQKRKIPLAQEKTSLKK</sequence>
<protein>
    <submittedName>
        <fullName evidence="1">Uncharacterized protein</fullName>
    </submittedName>
</protein>
<reference evidence="1 2" key="1">
    <citation type="submission" date="2016-04" db="EMBL/GenBank/DDBJ databases">
        <title>Complete genome seqeunce of Leptospira alstonii serovar Room22.</title>
        <authorList>
            <person name="Nally J.E."/>
            <person name="Bayles D.O."/>
            <person name="Hurley D."/>
            <person name="Fanning S."/>
            <person name="McMahon B.J."/>
            <person name="Arent Z."/>
        </authorList>
    </citation>
    <scope>NUCLEOTIDE SEQUENCE [LARGE SCALE GENOMIC DNA]</scope>
    <source>
        <strain evidence="1 2">GWTS #1</strain>
    </source>
</reference>
<dbReference type="Proteomes" id="UP000094197">
    <property type="component" value="Chromosome 2"/>
</dbReference>
<dbReference type="AlphaFoldDB" id="A0A1D7V2Z2"/>
<dbReference type="KEGG" id="laj:A0128_19370"/>
<proteinExistence type="predicted"/>
<organism evidence="1 2">
    <name type="scientific">Leptospira tipperaryensis</name>
    <dbReference type="NCBI Taxonomy" id="2564040"/>
    <lineage>
        <taxon>Bacteria</taxon>
        <taxon>Pseudomonadati</taxon>
        <taxon>Spirochaetota</taxon>
        <taxon>Spirochaetia</taxon>
        <taxon>Leptospirales</taxon>
        <taxon>Leptospiraceae</taxon>
        <taxon>Leptospira</taxon>
    </lineage>
</organism>
<gene>
    <name evidence="1" type="ORF">A0128_19370</name>
</gene>